<keyword evidence="3" id="KW-1185">Reference proteome</keyword>
<dbReference type="Proteomes" id="UP000242763">
    <property type="component" value="Unassembled WGS sequence"/>
</dbReference>
<keyword evidence="2" id="KW-0255">Endonuclease</keyword>
<dbReference type="STRING" id="1121003.SAMN03080618_01296"/>
<feature type="domain" description="HNH nuclease" evidence="1">
    <location>
        <begin position="192"/>
        <end position="244"/>
    </location>
</feature>
<organism evidence="2 3">
    <name type="scientific">Aquamicrobium aerolatum DSM 21857</name>
    <dbReference type="NCBI Taxonomy" id="1121003"/>
    <lineage>
        <taxon>Bacteria</taxon>
        <taxon>Pseudomonadati</taxon>
        <taxon>Pseudomonadota</taxon>
        <taxon>Alphaproteobacteria</taxon>
        <taxon>Hyphomicrobiales</taxon>
        <taxon>Phyllobacteriaceae</taxon>
        <taxon>Aerobium</taxon>
    </lineage>
</organism>
<dbReference type="GO" id="GO:0004519">
    <property type="term" value="F:endonuclease activity"/>
    <property type="evidence" value="ECO:0007669"/>
    <property type="project" value="UniProtKB-KW"/>
</dbReference>
<proteinExistence type="predicted"/>
<name>A0A1I3KXL0_9HYPH</name>
<dbReference type="EMBL" id="FORF01000006">
    <property type="protein sequence ID" value="SFI77242.1"/>
    <property type="molecule type" value="Genomic_DNA"/>
</dbReference>
<evidence type="ECO:0000313" key="3">
    <source>
        <dbReference type="Proteomes" id="UP000242763"/>
    </source>
</evidence>
<keyword evidence="2" id="KW-0378">Hydrolase</keyword>
<dbReference type="InterPro" id="IPR003615">
    <property type="entry name" value="HNH_nuc"/>
</dbReference>
<accession>A0A1I3KXL0</accession>
<protein>
    <submittedName>
        <fullName evidence="2">HNH endonuclease</fullName>
    </submittedName>
</protein>
<sequence>MAYWWVSQNKTFREEREGGYLWAPKRGSGGVVFHHWSNMTLVQPGDVIFSYAQQSIGAIGIASTPAYDAPQPVEFEGGWQDDGRRVDLVYQPIQPAIPISTFVDELVELLPERNSPITKLKKGVQGYLFSVPPKAGQLICERLAIATPVDELVADTLARTIPSETTREALIRARLGQGRWRQDLLKHWSGKCAVTGLEIEPLLRASHIKPWRDSDNRERLDVHNGLLLGPAYDAAFDAGLITFNDAGAVMLSDRLPVPQREAAGISETATLRALTDGHRTYMSHHRGNVFKSL</sequence>
<dbReference type="RefSeq" id="WP_175556651.1">
    <property type="nucleotide sequence ID" value="NZ_FORF01000006.1"/>
</dbReference>
<dbReference type="AlphaFoldDB" id="A0A1I3KXL0"/>
<evidence type="ECO:0000313" key="2">
    <source>
        <dbReference type="EMBL" id="SFI77242.1"/>
    </source>
</evidence>
<gene>
    <name evidence="2" type="ORF">SAMN03080618_01296</name>
</gene>
<reference evidence="3" key="1">
    <citation type="submission" date="2016-10" db="EMBL/GenBank/DDBJ databases">
        <authorList>
            <person name="Varghese N."/>
            <person name="Submissions S."/>
        </authorList>
    </citation>
    <scope>NUCLEOTIDE SEQUENCE [LARGE SCALE GENOMIC DNA]</scope>
    <source>
        <strain evidence="3">DSM 21857</strain>
    </source>
</reference>
<keyword evidence="2" id="KW-0540">Nuclease</keyword>
<dbReference type="Pfam" id="PF13391">
    <property type="entry name" value="HNH_2"/>
    <property type="match status" value="1"/>
</dbReference>
<evidence type="ECO:0000259" key="1">
    <source>
        <dbReference type="Pfam" id="PF13391"/>
    </source>
</evidence>